<keyword evidence="5" id="KW-0106">Calcium</keyword>
<protein>
    <submittedName>
        <fullName evidence="8">Programmed cell death 6 protein-like protein</fullName>
    </submittedName>
</protein>
<dbReference type="InterPro" id="IPR011992">
    <property type="entry name" value="EF-hand-dom_pair"/>
</dbReference>
<dbReference type="AlphaFoldDB" id="A0A088RMU3"/>
<feature type="region of interest" description="Disordered" evidence="6">
    <location>
        <begin position="1"/>
        <end position="29"/>
    </location>
</feature>
<dbReference type="Gene3D" id="1.10.238.10">
    <property type="entry name" value="EF-hand"/>
    <property type="match status" value="1"/>
</dbReference>
<sequence>MAHLHNANPGYNQPPAQYTQPPAAAGVYSQPPVTTPLPYNAQYAYGGVQPPSSTSTGVYAPVSDQMNNNPELMGWFRAADTDGSGTISVPELSTALSSAGVPFSLATTEKLLHMYDKDGSGTISFNEFRELHQFIMSMKNGFRQRDSSGDGRLDGNEVRAALTASGYRISEPTFQALMRKFDRHRRGSLGFDDYVELSIFISKVRNVFAFYDRERRGQVTFTFDSFVGGSVSIL</sequence>
<dbReference type="PROSITE" id="PS00018">
    <property type="entry name" value="EF_HAND_1"/>
    <property type="match status" value="3"/>
</dbReference>
<dbReference type="VEuPathDB" id="TriTrypDB:LPMP_131320"/>
<keyword evidence="3" id="KW-0479">Metal-binding</keyword>
<proteinExistence type="predicted"/>
<dbReference type="FunFam" id="1.10.238.10:FF:000178">
    <property type="entry name" value="Calmodulin-2 A"/>
    <property type="match status" value="1"/>
</dbReference>
<dbReference type="GO" id="GO:0043226">
    <property type="term" value="C:organelle"/>
    <property type="evidence" value="ECO:0007669"/>
    <property type="project" value="UniProtKB-ARBA"/>
</dbReference>
<gene>
    <name evidence="8" type="ORF">LPMP_131320</name>
</gene>
<evidence type="ECO:0000256" key="2">
    <source>
        <dbReference type="ARBA" id="ARBA00022490"/>
    </source>
</evidence>
<keyword evidence="2" id="KW-0963">Cytoplasm</keyword>
<dbReference type="InterPro" id="IPR018247">
    <property type="entry name" value="EF_Hand_1_Ca_BS"/>
</dbReference>
<evidence type="ECO:0000313" key="9">
    <source>
        <dbReference type="Proteomes" id="UP000063063"/>
    </source>
</evidence>
<feature type="domain" description="EF-hand" evidence="7">
    <location>
        <begin position="67"/>
        <end position="102"/>
    </location>
</feature>
<evidence type="ECO:0000256" key="4">
    <source>
        <dbReference type="ARBA" id="ARBA00022737"/>
    </source>
</evidence>
<dbReference type="EMBL" id="CP009382">
    <property type="protein sequence ID" value="AIN96559.1"/>
    <property type="molecule type" value="Genomic_DNA"/>
</dbReference>
<dbReference type="PROSITE" id="PS50222">
    <property type="entry name" value="EF_HAND_2"/>
    <property type="match status" value="3"/>
</dbReference>
<evidence type="ECO:0000259" key="7">
    <source>
        <dbReference type="PROSITE" id="PS50222"/>
    </source>
</evidence>
<dbReference type="SMART" id="SM00054">
    <property type="entry name" value="EFh"/>
    <property type="match status" value="4"/>
</dbReference>
<evidence type="ECO:0000256" key="3">
    <source>
        <dbReference type="ARBA" id="ARBA00022723"/>
    </source>
</evidence>
<evidence type="ECO:0000256" key="6">
    <source>
        <dbReference type="SAM" id="MobiDB-lite"/>
    </source>
</evidence>
<comment type="subcellular location">
    <subcellularLocation>
        <location evidence="1">Cytoplasm</location>
    </subcellularLocation>
</comment>
<dbReference type="InterPro" id="IPR051426">
    <property type="entry name" value="Peflin/Sorcin_CaBP"/>
</dbReference>
<dbReference type="KEGG" id="lpan:LPMP_131320"/>
<dbReference type="SUPFAM" id="SSF47473">
    <property type="entry name" value="EF-hand"/>
    <property type="match status" value="1"/>
</dbReference>
<keyword evidence="9" id="KW-1185">Reference proteome</keyword>
<evidence type="ECO:0000313" key="8">
    <source>
        <dbReference type="EMBL" id="AIN96559.1"/>
    </source>
</evidence>
<dbReference type="eggNOG" id="KOG0037">
    <property type="taxonomic scope" value="Eukaryota"/>
</dbReference>
<feature type="domain" description="EF-hand" evidence="7">
    <location>
        <begin position="103"/>
        <end position="138"/>
    </location>
</feature>
<reference evidence="8 9" key="1">
    <citation type="journal article" date="2015" name="Sci. Rep.">
        <title>The genome of Leishmania panamensis: insights into genomics of the L. (Viannia) subgenus.</title>
        <authorList>
            <person name="Llanes A."/>
            <person name="Restrepo C.M."/>
            <person name="Vecchio G.D."/>
            <person name="Anguizola F.J."/>
            <person name="Lleonart R."/>
        </authorList>
    </citation>
    <scope>NUCLEOTIDE SEQUENCE [LARGE SCALE GENOMIC DNA]</scope>
    <source>
        <strain evidence="8 9">MHOM/PA/94/PSC-1</strain>
    </source>
</reference>
<dbReference type="CDD" id="cd16185">
    <property type="entry name" value="EFh_PEF_ALG-2_like"/>
    <property type="match status" value="1"/>
</dbReference>
<accession>A0A088RMU3</accession>
<dbReference type="GeneID" id="22573242"/>
<dbReference type="OrthoDB" id="186625at2759"/>
<dbReference type="VEuPathDB" id="TriTrypDB:LPAL13_130017900"/>
<dbReference type="Proteomes" id="UP000063063">
    <property type="component" value="Chromosome 13"/>
</dbReference>
<feature type="compositionally biased region" description="Low complexity" evidence="6">
    <location>
        <begin position="13"/>
        <end position="25"/>
    </location>
</feature>
<dbReference type="GO" id="GO:0048306">
    <property type="term" value="F:calcium-dependent protein binding"/>
    <property type="evidence" value="ECO:0007669"/>
    <property type="project" value="UniProtKB-ARBA"/>
</dbReference>
<dbReference type="InterPro" id="IPR002048">
    <property type="entry name" value="EF_hand_dom"/>
</dbReference>
<feature type="domain" description="EF-hand" evidence="7">
    <location>
        <begin position="139"/>
        <end position="168"/>
    </location>
</feature>
<name>A0A088RMU3_LEIPA</name>
<dbReference type="GO" id="GO:0005737">
    <property type="term" value="C:cytoplasm"/>
    <property type="evidence" value="ECO:0007669"/>
    <property type="project" value="UniProtKB-SubCell"/>
</dbReference>
<dbReference type="PANTHER" id="PTHR46212:SF3">
    <property type="entry name" value="GH27120P"/>
    <property type="match status" value="1"/>
</dbReference>
<evidence type="ECO:0000256" key="5">
    <source>
        <dbReference type="ARBA" id="ARBA00022837"/>
    </source>
</evidence>
<keyword evidence="4" id="KW-0677">Repeat</keyword>
<dbReference type="RefSeq" id="XP_010697212.1">
    <property type="nucleotide sequence ID" value="XM_010698910.1"/>
</dbReference>
<dbReference type="Pfam" id="PF13499">
    <property type="entry name" value="EF-hand_7"/>
    <property type="match status" value="2"/>
</dbReference>
<dbReference type="GO" id="GO:0005509">
    <property type="term" value="F:calcium ion binding"/>
    <property type="evidence" value="ECO:0007669"/>
    <property type="project" value="InterPro"/>
</dbReference>
<evidence type="ECO:0000256" key="1">
    <source>
        <dbReference type="ARBA" id="ARBA00004496"/>
    </source>
</evidence>
<organism evidence="8 9">
    <name type="scientific">Leishmania panamensis</name>
    <dbReference type="NCBI Taxonomy" id="5679"/>
    <lineage>
        <taxon>Eukaryota</taxon>
        <taxon>Discoba</taxon>
        <taxon>Euglenozoa</taxon>
        <taxon>Kinetoplastea</taxon>
        <taxon>Metakinetoplastina</taxon>
        <taxon>Trypanosomatida</taxon>
        <taxon>Trypanosomatidae</taxon>
        <taxon>Leishmaniinae</taxon>
        <taxon>Leishmania</taxon>
        <taxon>Leishmania guyanensis species complex</taxon>
    </lineage>
</organism>
<dbReference type="PANTHER" id="PTHR46212">
    <property type="entry name" value="PEFLIN"/>
    <property type="match status" value="1"/>
</dbReference>